<protein>
    <submittedName>
        <fullName evidence="1">Uncharacterized protein</fullName>
    </submittedName>
</protein>
<accession>M6QKQ8</accession>
<name>M6QKQ8_9LEPT</name>
<gene>
    <name evidence="1" type="ORF">LEP1GSC108_0359</name>
</gene>
<evidence type="ECO:0000313" key="2">
    <source>
        <dbReference type="Proteomes" id="UP000012118"/>
    </source>
</evidence>
<comment type="caution">
    <text evidence="1">The sequence shown here is derived from an EMBL/GenBank/DDBJ whole genome shotgun (WGS) entry which is preliminary data.</text>
</comment>
<dbReference type="AlphaFoldDB" id="M6QKQ8"/>
<evidence type="ECO:0000313" key="1">
    <source>
        <dbReference type="EMBL" id="EMN89472.1"/>
    </source>
</evidence>
<dbReference type="EMBL" id="AHNU02000057">
    <property type="protein sequence ID" value="EMN89472.1"/>
    <property type="molecule type" value="Genomic_DNA"/>
</dbReference>
<sequence>MVKMSHTLSRICSSSLLFLISLFLFNRCSWVNAIGILNNTDEVVTLSVTFQKKLTTKEFYREISHSSNEYIENSNFFRVPANKYFSPDRFSTEKGIKIPIQEILYDSEKGEFRFELKPKFAYFFDFAINDSVNIMDAHFSKIEISSKDKRTTIQSDKFISFFPKNDNCNCFLLIYK</sequence>
<reference evidence="1 2" key="1">
    <citation type="submission" date="2013-01" db="EMBL/GenBank/DDBJ databases">
        <authorList>
            <person name="Harkins D.M."/>
            <person name="Durkin A.S."/>
            <person name="Brinkac L.M."/>
            <person name="Haft D.H."/>
            <person name="Selengut J.D."/>
            <person name="Sanka R."/>
            <person name="DePew J."/>
            <person name="Purushe J."/>
            <person name="Chanthongthip A."/>
            <person name="Lattana O."/>
            <person name="Phetsouvanh R."/>
            <person name="Newton P.N."/>
            <person name="Vinetz J.M."/>
            <person name="Sutton G.G."/>
            <person name="Nierman W.C."/>
            <person name="Fouts D.E."/>
        </authorList>
    </citation>
    <scope>NUCLEOTIDE SEQUENCE [LARGE SCALE GENOMIC DNA]</scope>
    <source>
        <strain evidence="1 2">UI 13098</strain>
    </source>
</reference>
<keyword evidence="2" id="KW-1185">Reference proteome</keyword>
<proteinExistence type="predicted"/>
<dbReference type="Proteomes" id="UP000012118">
    <property type="component" value="Unassembled WGS sequence"/>
</dbReference>
<organism evidence="1 2">
    <name type="scientific">Leptospira weilii str. UI 13098</name>
    <dbReference type="NCBI Taxonomy" id="1088542"/>
    <lineage>
        <taxon>Bacteria</taxon>
        <taxon>Pseudomonadati</taxon>
        <taxon>Spirochaetota</taxon>
        <taxon>Spirochaetia</taxon>
        <taxon>Leptospirales</taxon>
        <taxon>Leptospiraceae</taxon>
        <taxon>Leptospira</taxon>
    </lineage>
</organism>